<dbReference type="EMBL" id="FMAC01000006">
    <property type="protein sequence ID" value="SCB28675.1"/>
    <property type="molecule type" value="Genomic_DNA"/>
</dbReference>
<dbReference type="InterPro" id="IPR014983">
    <property type="entry name" value="GAD-rel"/>
</dbReference>
<gene>
    <name evidence="2" type="ORF">GA0061100_106425</name>
</gene>
<proteinExistence type="predicted"/>
<reference evidence="3" key="1">
    <citation type="submission" date="2016-08" db="EMBL/GenBank/DDBJ databases">
        <authorList>
            <person name="Varghese N."/>
            <person name="Submissions Spin"/>
        </authorList>
    </citation>
    <scope>NUCLEOTIDE SEQUENCE [LARGE SCALE GENOMIC DNA]</scope>
    <source>
        <strain evidence="3">CCBAU 57015</strain>
    </source>
</reference>
<name>A0A1C3VM61_9HYPH</name>
<dbReference type="AlphaFoldDB" id="A0A1C3VM61"/>
<accession>A0A1C3VM61</accession>
<evidence type="ECO:0000313" key="2">
    <source>
        <dbReference type="EMBL" id="SCB28675.1"/>
    </source>
</evidence>
<evidence type="ECO:0000313" key="3">
    <source>
        <dbReference type="Proteomes" id="UP000186228"/>
    </source>
</evidence>
<keyword evidence="3" id="KW-1185">Reference proteome</keyword>
<evidence type="ECO:0000259" key="1">
    <source>
        <dbReference type="Pfam" id="PF08887"/>
    </source>
</evidence>
<feature type="domain" description="GAD-related" evidence="1">
    <location>
        <begin position="42"/>
        <end position="129"/>
    </location>
</feature>
<dbReference type="STRING" id="52131.GA0061100_106425"/>
<protein>
    <submittedName>
        <fullName evidence="2">GAD-like domain-containing protein</fullName>
    </submittedName>
</protein>
<sequence length="506" mass="56999">MGDGKVYVWLSDRASCPMDAAVHIQLMFDRLVLPFRRPALHCFIEAHPPSRQVSRADSELVAAYEGVLPASLLELWRRKGVGFYGDMQLALIDPRPWQAVLHRWIVSPPDDVRRIPIALTPFGVLLYYRKLTATDEDVVFIDPVSKRTSDLAWSLDEFFNRFLCDRQSLESLISPTLVQSARKDCGALSPGEVYEIDQMLFSMQMLRIAKVDAFEMHRRLRDAVDPPKPTAEKPTTVADALPVEHRTTFEDIADGQGLAGLYLSSYIDWHRLLALRPDGRYSLLFWRIHYRSLERVDVRFYTGTYEISGNADGDEIVALDIVLRADSSGGDDNDDRLVAMHSGETSLLLRVYELGDIATAIGGWDKMGRSEYYFRRVTLHEAFVEEPSDGRAAPPFDDLPHILQAMIHVEPLRTTITHVADPNLDEEDDGEGTVMCTLDLGEDDGLRFNMPLYSPPDTGRHLKGWIWKMAPHACEVGVKYRRGQDGTIEDGPAIGDILTTRAPSEG</sequence>
<dbReference type="Pfam" id="PF08887">
    <property type="entry name" value="GAD-like"/>
    <property type="match status" value="1"/>
</dbReference>
<organism evidence="2 3">
    <name type="scientific">Rhizobium hainanense</name>
    <dbReference type="NCBI Taxonomy" id="52131"/>
    <lineage>
        <taxon>Bacteria</taxon>
        <taxon>Pseudomonadati</taxon>
        <taxon>Pseudomonadota</taxon>
        <taxon>Alphaproteobacteria</taxon>
        <taxon>Hyphomicrobiales</taxon>
        <taxon>Rhizobiaceae</taxon>
        <taxon>Rhizobium/Agrobacterium group</taxon>
        <taxon>Rhizobium</taxon>
    </lineage>
</organism>
<dbReference type="Proteomes" id="UP000186228">
    <property type="component" value="Unassembled WGS sequence"/>
</dbReference>